<dbReference type="PANTHER" id="PTHR11339">
    <property type="entry name" value="EXTRACELLULAR MATRIX GLYCOPROTEIN RELATED"/>
    <property type="match status" value="1"/>
</dbReference>
<organism evidence="4 5">
    <name type="scientific">Owenia fusiformis</name>
    <name type="common">Polychaete worm</name>
    <dbReference type="NCBI Taxonomy" id="6347"/>
    <lineage>
        <taxon>Eukaryota</taxon>
        <taxon>Metazoa</taxon>
        <taxon>Spiralia</taxon>
        <taxon>Lophotrochozoa</taxon>
        <taxon>Annelida</taxon>
        <taxon>Polychaeta</taxon>
        <taxon>Sedentaria</taxon>
        <taxon>Canalipalpata</taxon>
        <taxon>Sabellida</taxon>
        <taxon>Oweniida</taxon>
        <taxon>Oweniidae</taxon>
        <taxon>Owenia</taxon>
    </lineage>
</organism>
<dbReference type="PANTHER" id="PTHR11339:SF402">
    <property type="entry name" value="VWFD DOMAIN-CONTAINING PROTEIN"/>
    <property type="match status" value="1"/>
</dbReference>
<dbReference type="PROSITE" id="PS00022">
    <property type="entry name" value="EGF_1"/>
    <property type="match status" value="1"/>
</dbReference>
<keyword evidence="5" id="KW-1185">Reference proteome</keyword>
<feature type="disulfide bond" evidence="3">
    <location>
        <begin position="257"/>
        <end position="266"/>
    </location>
</feature>
<dbReference type="AlphaFoldDB" id="A0A8J1U012"/>
<accession>A0A8J1U012</accession>
<comment type="caution">
    <text evidence="4">The sequence shown here is derived from an EMBL/GenBank/DDBJ whole genome shotgun (WGS) entry which is preliminary data.</text>
</comment>
<keyword evidence="2" id="KW-0325">Glycoprotein</keyword>
<dbReference type="PROSITE" id="PS50026">
    <property type="entry name" value="EGF_3"/>
    <property type="match status" value="1"/>
</dbReference>
<proteinExistence type="predicted"/>
<gene>
    <name evidence="4" type="ORF">OFUS_LOCUS20609</name>
</gene>
<evidence type="ECO:0000313" key="4">
    <source>
        <dbReference type="EMBL" id="CAH1796168.1"/>
    </source>
</evidence>
<dbReference type="InterPro" id="IPR050780">
    <property type="entry name" value="Mucin_vWF_Thrombospondin_sf"/>
</dbReference>
<evidence type="ECO:0000313" key="5">
    <source>
        <dbReference type="Proteomes" id="UP000749559"/>
    </source>
</evidence>
<evidence type="ECO:0000256" key="1">
    <source>
        <dbReference type="ARBA" id="ARBA00023157"/>
    </source>
</evidence>
<dbReference type="InterPro" id="IPR000742">
    <property type="entry name" value="EGF"/>
</dbReference>
<dbReference type="Gene3D" id="2.10.25.10">
    <property type="entry name" value="Laminin"/>
    <property type="match status" value="1"/>
</dbReference>
<evidence type="ECO:0000256" key="2">
    <source>
        <dbReference type="ARBA" id="ARBA00023180"/>
    </source>
</evidence>
<dbReference type="PROSITE" id="PS01186">
    <property type="entry name" value="EGF_2"/>
    <property type="match status" value="1"/>
</dbReference>
<dbReference type="Pfam" id="PF00094">
    <property type="entry name" value="VWD"/>
    <property type="match status" value="1"/>
</dbReference>
<evidence type="ECO:0000256" key="3">
    <source>
        <dbReference type="PROSITE-ProRule" id="PRU00076"/>
    </source>
</evidence>
<reference evidence="4" key="1">
    <citation type="submission" date="2022-03" db="EMBL/GenBank/DDBJ databases">
        <authorList>
            <person name="Martin C."/>
        </authorList>
    </citation>
    <scope>NUCLEOTIDE SEQUENCE</scope>
</reference>
<keyword evidence="3" id="KW-0245">EGF-like domain</keyword>
<keyword evidence="1 3" id="KW-1015">Disulfide bond</keyword>
<dbReference type="PROSITE" id="PS51233">
    <property type="entry name" value="VWFD"/>
    <property type="match status" value="1"/>
</dbReference>
<dbReference type="EMBL" id="CAIIXF020000010">
    <property type="protein sequence ID" value="CAH1796168.1"/>
    <property type="molecule type" value="Genomic_DNA"/>
</dbReference>
<sequence>MLMTANLLFMMAALANGMYLPPHVTSKRATTITFTECDVLDDTKEFVASYKRMEIPDMILVANKLRGDMSAVGIQQKSVDIVKQIIKYSVGLTRAIGDVHLFLESHLMYYFYFYPSASDKFDDYIHYVYEVFGTMTTMTPTHGTNVKMSALSSRVFGQIQRKANLFRGELNKARRSSTVSAENKKIVNLAGEELYSMTKKVYAVRNNVNNINRQIRLLANEARKSSMQPRTCASSQCNCGTRGRCINIANIYNYCSCDLGYSGSDCSVRADDRSAYQMCKAYGEVHYRSLDGAHFDFQGNCHYLLLSHGFQLTDPPQKTVVYEVFQKNWIKPGGNQVAWPKITYIHLNAGNDIFEIGQRLQNGEPDVKRNNRALSKEERDAGIELDYLKEPVLIVDDGRFTTINIQTYGVKIVFDGDWDSYVYVLKEFGTNELAFFDGMCGNFDGQADNDYTAKGSTKVLKAEDNYGRTIGNSYQVEYDSISSSKGCAPTTLPDMPKLTDLKKVKLTEVYCRIADCGGDDSSSEWRACVADTYFSVSEKAKCDLLKREIHAKSDCSDTPFNCTEVIHKAHRELGLHIFN</sequence>
<dbReference type="InterPro" id="IPR001846">
    <property type="entry name" value="VWF_type-D"/>
</dbReference>
<dbReference type="Proteomes" id="UP000749559">
    <property type="component" value="Unassembled WGS sequence"/>
</dbReference>
<comment type="caution">
    <text evidence="3">Lacks conserved residue(s) required for the propagation of feature annotation.</text>
</comment>
<name>A0A8J1U012_OWEFU</name>
<protein>
    <submittedName>
        <fullName evidence="4">Uncharacterized protein</fullName>
    </submittedName>
</protein>
<dbReference type="OrthoDB" id="6114226at2759"/>